<protein>
    <submittedName>
        <fullName evidence="2">Uncharacterized protein</fullName>
    </submittedName>
</protein>
<feature type="region of interest" description="Disordered" evidence="1">
    <location>
        <begin position="85"/>
        <end position="105"/>
    </location>
</feature>
<feature type="compositionally biased region" description="Polar residues" evidence="1">
    <location>
        <begin position="90"/>
        <end position="105"/>
    </location>
</feature>
<accession>A0A8K0H8A7</accession>
<dbReference type="Proteomes" id="UP000796880">
    <property type="component" value="Unassembled WGS sequence"/>
</dbReference>
<dbReference type="EMBL" id="VOIH02000004">
    <property type="protein sequence ID" value="KAF3447717.1"/>
    <property type="molecule type" value="Genomic_DNA"/>
</dbReference>
<evidence type="ECO:0000313" key="3">
    <source>
        <dbReference type="Proteomes" id="UP000796880"/>
    </source>
</evidence>
<proteinExistence type="predicted"/>
<gene>
    <name evidence="2" type="ORF">FNV43_RR08420</name>
</gene>
<name>A0A8K0H8A7_9ROSA</name>
<dbReference type="AlphaFoldDB" id="A0A8K0H8A7"/>
<comment type="caution">
    <text evidence="2">The sequence shown here is derived from an EMBL/GenBank/DDBJ whole genome shotgun (WGS) entry which is preliminary data.</text>
</comment>
<evidence type="ECO:0000256" key="1">
    <source>
        <dbReference type="SAM" id="MobiDB-lite"/>
    </source>
</evidence>
<keyword evidence="3" id="KW-1185">Reference proteome</keyword>
<sequence>MRAGRYLLGLIVQSEKCGLQIDMATFLYFFYMKPSEEGRYTLYARRRIRLFKMPPPDRPERPLLLSQGGSNRLCTLPSISAKARDHRQQKNVIPHSSDQNQKSSAYTFRRLLPQTSIGCSKKLPARESVT</sequence>
<organism evidence="2 3">
    <name type="scientific">Rhamnella rubrinervis</name>
    <dbReference type="NCBI Taxonomy" id="2594499"/>
    <lineage>
        <taxon>Eukaryota</taxon>
        <taxon>Viridiplantae</taxon>
        <taxon>Streptophyta</taxon>
        <taxon>Embryophyta</taxon>
        <taxon>Tracheophyta</taxon>
        <taxon>Spermatophyta</taxon>
        <taxon>Magnoliopsida</taxon>
        <taxon>eudicotyledons</taxon>
        <taxon>Gunneridae</taxon>
        <taxon>Pentapetalae</taxon>
        <taxon>rosids</taxon>
        <taxon>fabids</taxon>
        <taxon>Rosales</taxon>
        <taxon>Rhamnaceae</taxon>
        <taxon>rhamnoid group</taxon>
        <taxon>Rhamneae</taxon>
        <taxon>Rhamnella</taxon>
    </lineage>
</organism>
<dbReference type="OrthoDB" id="1750920at2759"/>
<reference evidence="2" key="1">
    <citation type="submission" date="2020-03" db="EMBL/GenBank/DDBJ databases">
        <title>A high-quality chromosome-level genome assembly of a woody plant with both climbing and erect habits, Rhamnella rubrinervis.</title>
        <authorList>
            <person name="Lu Z."/>
            <person name="Yang Y."/>
            <person name="Zhu X."/>
            <person name="Sun Y."/>
        </authorList>
    </citation>
    <scope>NUCLEOTIDE SEQUENCE</scope>
    <source>
        <strain evidence="2">BYM</strain>
        <tissue evidence="2">Leaf</tissue>
    </source>
</reference>
<evidence type="ECO:0000313" key="2">
    <source>
        <dbReference type="EMBL" id="KAF3447717.1"/>
    </source>
</evidence>